<feature type="compositionally biased region" description="Polar residues" evidence="1">
    <location>
        <begin position="406"/>
        <end position="428"/>
    </location>
</feature>
<feature type="region of interest" description="Disordered" evidence="1">
    <location>
        <begin position="182"/>
        <end position="235"/>
    </location>
</feature>
<dbReference type="GO" id="GO:0005829">
    <property type="term" value="C:cytosol"/>
    <property type="evidence" value="ECO:0007669"/>
    <property type="project" value="TreeGrafter"/>
</dbReference>
<evidence type="ECO:0000313" key="4">
    <source>
        <dbReference type="EMBL" id="CAF4118616.1"/>
    </source>
</evidence>
<feature type="compositionally biased region" description="Polar residues" evidence="1">
    <location>
        <begin position="29"/>
        <end position="57"/>
    </location>
</feature>
<reference evidence="4" key="1">
    <citation type="submission" date="2021-02" db="EMBL/GenBank/DDBJ databases">
        <authorList>
            <person name="Nowell W R."/>
        </authorList>
    </citation>
    <scope>NUCLEOTIDE SEQUENCE</scope>
</reference>
<feature type="region of interest" description="Disordered" evidence="1">
    <location>
        <begin position="456"/>
        <end position="480"/>
    </location>
</feature>
<accession>A0A8S2QPU2</accession>
<feature type="compositionally biased region" description="Pro residues" evidence="1">
    <location>
        <begin position="1"/>
        <end position="12"/>
    </location>
</feature>
<dbReference type="Pfam" id="PF23629">
    <property type="entry name" value="Death_MADD"/>
    <property type="match status" value="1"/>
</dbReference>
<evidence type="ECO:0000313" key="5">
    <source>
        <dbReference type="Proteomes" id="UP000682733"/>
    </source>
</evidence>
<feature type="region of interest" description="Disordered" evidence="1">
    <location>
        <begin position="315"/>
        <end position="428"/>
    </location>
</feature>
<dbReference type="EMBL" id="CAJNOK010020085">
    <property type="protein sequence ID" value="CAF1310773.1"/>
    <property type="molecule type" value="Genomic_DNA"/>
</dbReference>
<feature type="region of interest" description="Disordered" evidence="1">
    <location>
        <begin position="1"/>
        <end position="57"/>
    </location>
</feature>
<name>A0A8S2QPU2_9BILA</name>
<feature type="compositionally biased region" description="Low complexity" evidence="1">
    <location>
        <begin position="315"/>
        <end position="324"/>
    </location>
</feature>
<dbReference type="PANTHER" id="PTHR13008:SF7">
    <property type="entry name" value="MAP KINASE-ACTIVATING DEATH DOMAIN PROTEIN"/>
    <property type="match status" value="1"/>
</dbReference>
<feature type="compositionally biased region" description="Polar residues" evidence="1">
    <location>
        <begin position="325"/>
        <end position="360"/>
    </location>
</feature>
<feature type="compositionally biased region" description="Basic and acidic residues" evidence="1">
    <location>
        <begin position="14"/>
        <end position="23"/>
    </location>
</feature>
<dbReference type="GO" id="GO:0042981">
    <property type="term" value="P:regulation of apoptotic process"/>
    <property type="evidence" value="ECO:0007669"/>
    <property type="project" value="TreeGrafter"/>
</dbReference>
<evidence type="ECO:0000313" key="3">
    <source>
        <dbReference type="EMBL" id="CAF1310773.1"/>
    </source>
</evidence>
<comment type="caution">
    <text evidence="4">The sequence shown here is derived from an EMBL/GenBank/DDBJ whole genome shotgun (WGS) entry which is preliminary data.</text>
</comment>
<organism evidence="4 5">
    <name type="scientific">Didymodactylos carnosus</name>
    <dbReference type="NCBI Taxonomy" id="1234261"/>
    <lineage>
        <taxon>Eukaryota</taxon>
        <taxon>Metazoa</taxon>
        <taxon>Spiralia</taxon>
        <taxon>Gnathifera</taxon>
        <taxon>Rotifera</taxon>
        <taxon>Eurotatoria</taxon>
        <taxon>Bdelloidea</taxon>
        <taxon>Philodinida</taxon>
        <taxon>Philodinidae</taxon>
        <taxon>Didymodactylos</taxon>
    </lineage>
</organism>
<sequence length="777" mass="87914">MQRSTKPPPFPFPKENRKVEKSHLIKHGPNSTIQQRHQQYNQHLSRQQSVESKANTHSENQQFLKEIVSCVLDGQGIGWLKINRVKKLMEDENYRNFVLSRLNTNLDRKFSDEDDHIEDVKVSRAVFKGMTNILRSVIQGLEVTFENYSYNHSGMASGFQLLEIAHTHYWLKDINRAELSPMSERNSPIGGSRESLASLETAPVAQSSNNNNNNNNNIQLPLASQSTTPQSNSTAGGLVAQLGSLWRESKLALARSYTSAIQPSSIVELKTNPRHSFSPHEPFHTSVSVSPSSTTLQNINNGSLVCSNNNNNNNNATRYINNNNPDTSSSADGQHFSNISTLKQSNTYSPTTDVQTTTPNDPVLLNGDEYQNIEISREKSTSVSADSAKPNNNNNNEQQEHLTNELKPNTLNKSPLESPSSQTRPDSLSLTSSMKINENNENSSPMSKTRITLSRINTLDNTTDDEAGNSSASSSRRQSKINHHLIRVTNQWGLNDEHNKLKNRRLSTGSSAKSALSGGYRFRNGSITQVVDVQLPTVNDKQYLFEVLVGSSRSHLWDQMQYWEDVFLDAVAQERDIIGLDQGPAEMMERYNSLANPERKRLELDEDRLLAVMLYNLIAFMIMMRVSKEEIRRKIRRMLGRCHIGLAMSQQVNELLDNIHNLNGNDVDLRPAGSRLLQKQSFTVHWGVDNTGDMLFMEVWDDCIIVRSVLGEVYDRCWFEKLVNMTFCPKTKVLCLWRKAEGETQLNKFYTKRCRELYFSIKEAMEKAATRITGSLP</sequence>
<dbReference type="GO" id="GO:0005085">
    <property type="term" value="F:guanyl-nucleotide exchange factor activity"/>
    <property type="evidence" value="ECO:0007669"/>
    <property type="project" value="TreeGrafter"/>
</dbReference>
<dbReference type="EMBL" id="CAJOBA010041673">
    <property type="protein sequence ID" value="CAF4118616.1"/>
    <property type="molecule type" value="Genomic_DNA"/>
</dbReference>
<protein>
    <recommendedName>
        <fullName evidence="2">MAP kinase-activating death domain-containing protein</fullName>
    </recommendedName>
</protein>
<dbReference type="AlphaFoldDB" id="A0A8S2QPU2"/>
<dbReference type="InterPro" id="IPR039980">
    <property type="entry name" value="MADD"/>
</dbReference>
<dbReference type="Proteomes" id="UP000682733">
    <property type="component" value="Unassembled WGS sequence"/>
</dbReference>
<gene>
    <name evidence="3" type="ORF">OVA965_LOCUS28969</name>
    <name evidence="4" type="ORF">TMI583_LOCUS29734</name>
</gene>
<dbReference type="InterPro" id="IPR056574">
    <property type="entry name" value="Death_MADD"/>
</dbReference>
<proteinExistence type="predicted"/>
<feature type="non-terminal residue" evidence="4">
    <location>
        <position position="777"/>
    </location>
</feature>
<evidence type="ECO:0000256" key="1">
    <source>
        <dbReference type="SAM" id="MobiDB-lite"/>
    </source>
</evidence>
<feature type="compositionally biased region" description="Polar residues" evidence="1">
    <location>
        <begin position="218"/>
        <end position="235"/>
    </location>
</feature>
<dbReference type="GO" id="GO:0032483">
    <property type="term" value="P:regulation of Rab protein signal transduction"/>
    <property type="evidence" value="ECO:0007669"/>
    <property type="project" value="TreeGrafter"/>
</dbReference>
<dbReference type="Proteomes" id="UP000677228">
    <property type="component" value="Unassembled WGS sequence"/>
</dbReference>
<feature type="domain" description="MAP kinase-activating death" evidence="2">
    <location>
        <begin position="579"/>
        <end position="654"/>
    </location>
</feature>
<dbReference type="PANTHER" id="PTHR13008">
    <property type="entry name" value="MAP-KINASE ACTIVATING DEATH DOMAIN PROTEIN MADD /DENN/AEX-3 C.ELEGANS"/>
    <property type="match status" value="1"/>
</dbReference>
<evidence type="ECO:0000259" key="2">
    <source>
        <dbReference type="Pfam" id="PF23629"/>
    </source>
</evidence>